<organism evidence="1">
    <name type="scientific">Arundo donax</name>
    <name type="common">Giant reed</name>
    <name type="synonym">Donax arundinaceus</name>
    <dbReference type="NCBI Taxonomy" id="35708"/>
    <lineage>
        <taxon>Eukaryota</taxon>
        <taxon>Viridiplantae</taxon>
        <taxon>Streptophyta</taxon>
        <taxon>Embryophyta</taxon>
        <taxon>Tracheophyta</taxon>
        <taxon>Spermatophyta</taxon>
        <taxon>Magnoliopsida</taxon>
        <taxon>Liliopsida</taxon>
        <taxon>Poales</taxon>
        <taxon>Poaceae</taxon>
        <taxon>PACMAD clade</taxon>
        <taxon>Arundinoideae</taxon>
        <taxon>Arundineae</taxon>
        <taxon>Arundo</taxon>
    </lineage>
</organism>
<proteinExistence type="predicted"/>
<evidence type="ECO:0000313" key="1">
    <source>
        <dbReference type="EMBL" id="JAD49560.1"/>
    </source>
</evidence>
<dbReference type="AlphaFoldDB" id="A0A0A9AKV7"/>
<protein>
    <submittedName>
        <fullName evidence="1">MOR1</fullName>
    </submittedName>
</protein>
<sequence>MSVFKTYLQDLEEAPERLKLKVFGTITAKHETNLSASLMSSSSTVLSGSAAWVSSWHMTFMPSTDCSGNPNETISRASRQSAGPVDAAAICLGTECLSI</sequence>
<name>A0A0A9AKV7_ARUDO</name>
<dbReference type="EMBL" id="GBRH01248335">
    <property type="protein sequence ID" value="JAD49560.1"/>
    <property type="molecule type" value="Transcribed_RNA"/>
</dbReference>
<reference evidence="1" key="1">
    <citation type="submission" date="2014-09" db="EMBL/GenBank/DDBJ databases">
        <authorList>
            <person name="Magalhaes I.L.F."/>
            <person name="Oliveira U."/>
            <person name="Santos F.R."/>
            <person name="Vidigal T.H.D.A."/>
            <person name="Brescovit A.D."/>
            <person name="Santos A.J."/>
        </authorList>
    </citation>
    <scope>NUCLEOTIDE SEQUENCE</scope>
    <source>
        <tissue evidence="1">Shoot tissue taken approximately 20 cm above the soil surface</tissue>
    </source>
</reference>
<accession>A0A0A9AKV7</accession>
<reference evidence="1" key="2">
    <citation type="journal article" date="2015" name="Data Brief">
        <title>Shoot transcriptome of the giant reed, Arundo donax.</title>
        <authorList>
            <person name="Barrero R.A."/>
            <person name="Guerrero F.D."/>
            <person name="Moolhuijzen P."/>
            <person name="Goolsby J.A."/>
            <person name="Tidwell J."/>
            <person name="Bellgard S.E."/>
            <person name="Bellgard M.I."/>
        </authorList>
    </citation>
    <scope>NUCLEOTIDE SEQUENCE</scope>
    <source>
        <tissue evidence="1">Shoot tissue taken approximately 20 cm above the soil surface</tissue>
    </source>
</reference>